<feature type="active site" description="Nucleophile" evidence="4">
    <location>
        <position position="51"/>
    </location>
</feature>
<dbReference type="Pfam" id="PF01734">
    <property type="entry name" value="Patatin"/>
    <property type="match status" value="1"/>
</dbReference>
<evidence type="ECO:0000313" key="6">
    <source>
        <dbReference type="EMBL" id="KAF2678494.1"/>
    </source>
</evidence>
<sequence>MPNPDLRLLALDGGGVRGLSALMILQQLMDAVNPDAPPKPCDYFGMIGGTSTGGLIAIMLGRLKMSIDECIDAYLQLSDRIFQKNGHRATVKGKIQGRFDSDELERAVKEVIKGQRLQEDALLKDSPDASCKVFVCATSKETSDTVCLTSYKSPRGNNDLLNSVKIWEACRATSAASSFDPIAIGRYNEEFVDGATGANNPVVELWNQAQLMWGPDPLEGKVKCLVSIGTGILSLKPFRDDLLHIGKTLIAIATETEQTAERFRQDKTYLDSSNRYFRFNVIRGLEDIGLEESTKRKEIAAATRRYVASQDVYKQMQACASNLASREYVGEYRTNFSLEGIPRVKTFVERPSEMAELERALLPQRRRNMRQKIFVLYGLGGIVKTQLAVEFTRRHHRKFSLVFWLNGSSEVSLKLSIARCAGRIPASQTSDASRTYSTSSAGNIDEVVGEVKGWLAQPDNTEWLVVFDNVDRDYSAHTVDPLAYDVRQYFSGADHGSVLITTRLARLEQLGGSQQVNKVDRAQAQEILESWYRKELVTFGGSGRLFSLLDGLPLAIAQAGAYLQQSGVDLSTYLRFYEQQWEELMQTRDQADAPLQDYPNRSVWTTWTISSNVIREQDKATSNLLLLWSFLDNKDLWFRLFTAACSGSRKVAAEVSRWIGDLANSELKFTQSMQLLRSYSLVESVENGASYATHPVVHRWARYYCGQDYSDELARLALAIVGWAVPDSSMRDYSVLQRRLLPHAQACSQRILEKHGYHNRSGQECSRTEEREVVLHAMHLVGILYADQGKLGEAEKMYMRALQGKEEALGPNHTSTLDTVNNLGLLYTNQGKLGEAEKMYMRSLQGYEEALGPDHTSTLDTVNNLGILYVNQSKLAEAEKMYIRALQGYEKALGMENVDRYIPALNTMWGFGNLFQAQKELVQAKQMFQRALTGFQVVIGTSCAQSQQLEHALSSLDASNSKSWALVGRIKR</sequence>
<dbReference type="Pfam" id="PF13374">
    <property type="entry name" value="TPR_10"/>
    <property type="match status" value="1"/>
</dbReference>
<dbReference type="Gene3D" id="3.40.50.300">
    <property type="entry name" value="P-loop containing nucleotide triphosphate hydrolases"/>
    <property type="match status" value="1"/>
</dbReference>
<dbReference type="SUPFAM" id="SSF48452">
    <property type="entry name" value="TPR-like"/>
    <property type="match status" value="2"/>
</dbReference>
<dbReference type="InterPro" id="IPR002641">
    <property type="entry name" value="PNPLA_dom"/>
</dbReference>
<keyword evidence="1 4" id="KW-0378">Hydrolase</keyword>
<evidence type="ECO:0000256" key="2">
    <source>
        <dbReference type="ARBA" id="ARBA00022963"/>
    </source>
</evidence>
<keyword evidence="3 4" id="KW-0443">Lipid metabolism</keyword>
<organism evidence="6 7">
    <name type="scientific">Lentithecium fluviatile CBS 122367</name>
    <dbReference type="NCBI Taxonomy" id="1168545"/>
    <lineage>
        <taxon>Eukaryota</taxon>
        <taxon>Fungi</taxon>
        <taxon>Dikarya</taxon>
        <taxon>Ascomycota</taxon>
        <taxon>Pezizomycotina</taxon>
        <taxon>Dothideomycetes</taxon>
        <taxon>Pleosporomycetidae</taxon>
        <taxon>Pleosporales</taxon>
        <taxon>Massarineae</taxon>
        <taxon>Lentitheciaceae</taxon>
        <taxon>Lentithecium</taxon>
    </lineage>
</organism>
<dbReference type="AlphaFoldDB" id="A0A6G1IJS5"/>
<keyword evidence="7" id="KW-1185">Reference proteome</keyword>
<feature type="domain" description="PNPLA" evidence="5">
    <location>
        <begin position="9"/>
        <end position="206"/>
    </location>
</feature>
<dbReference type="CDD" id="cd07216">
    <property type="entry name" value="Pat17_PNPLA8_PNPLA9_like3"/>
    <property type="match status" value="1"/>
</dbReference>
<dbReference type="Proteomes" id="UP000799291">
    <property type="component" value="Unassembled WGS sequence"/>
</dbReference>
<dbReference type="PANTHER" id="PTHR24185">
    <property type="entry name" value="CALCIUM-INDEPENDENT PHOSPHOLIPASE A2-GAMMA"/>
    <property type="match status" value="1"/>
</dbReference>
<dbReference type="GO" id="GO:0016042">
    <property type="term" value="P:lipid catabolic process"/>
    <property type="evidence" value="ECO:0007669"/>
    <property type="project" value="UniProtKB-UniRule"/>
</dbReference>
<accession>A0A6G1IJS5</accession>
<gene>
    <name evidence="6" type="ORF">K458DRAFT_317175</name>
</gene>
<name>A0A6G1IJS5_9PLEO</name>
<evidence type="ECO:0000259" key="5">
    <source>
        <dbReference type="PROSITE" id="PS51635"/>
    </source>
</evidence>
<evidence type="ECO:0000256" key="4">
    <source>
        <dbReference type="PROSITE-ProRule" id="PRU01161"/>
    </source>
</evidence>
<dbReference type="Gene3D" id="1.25.40.10">
    <property type="entry name" value="Tetratricopeptide repeat domain"/>
    <property type="match status" value="1"/>
</dbReference>
<evidence type="ECO:0000256" key="3">
    <source>
        <dbReference type="ARBA" id="ARBA00023098"/>
    </source>
</evidence>
<dbReference type="GO" id="GO:0047499">
    <property type="term" value="F:calcium-independent phospholipase A2 activity"/>
    <property type="evidence" value="ECO:0007669"/>
    <property type="project" value="TreeGrafter"/>
</dbReference>
<protein>
    <submittedName>
        <fullName evidence="6">FabD/lysophospholipase-like protein</fullName>
    </submittedName>
</protein>
<dbReference type="InterPro" id="IPR027417">
    <property type="entry name" value="P-loop_NTPase"/>
</dbReference>
<feature type="active site" description="Proton acceptor" evidence="4">
    <location>
        <position position="193"/>
    </location>
</feature>
<evidence type="ECO:0000313" key="7">
    <source>
        <dbReference type="Proteomes" id="UP000799291"/>
    </source>
</evidence>
<feature type="short sequence motif" description="DGA/G" evidence="4">
    <location>
        <begin position="193"/>
        <end position="195"/>
    </location>
</feature>
<dbReference type="Gene3D" id="3.40.1090.10">
    <property type="entry name" value="Cytosolic phospholipase A2 catalytic domain"/>
    <property type="match status" value="1"/>
</dbReference>
<dbReference type="PANTHER" id="PTHR24185:SF1">
    <property type="entry name" value="CALCIUM-INDEPENDENT PHOSPHOLIPASE A2-GAMMA"/>
    <property type="match status" value="1"/>
</dbReference>
<dbReference type="GO" id="GO:0046486">
    <property type="term" value="P:glycerolipid metabolic process"/>
    <property type="evidence" value="ECO:0007669"/>
    <property type="project" value="UniProtKB-ARBA"/>
</dbReference>
<dbReference type="InterPro" id="IPR016035">
    <property type="entry name" value="Acyl_Trfase/lysoPLipase"/>
</dbReference>
<dbReference type="EMBL" id="MU005612">
    <property type="protein sequence ID" value="KAF2678494.1"/>
    <property type="molecule type" value="Genomic_DNA"/>
</dbReference>
<evidence type="ECO:0000256" key="1">
    <source>
        <dbReference type="ARBA" id="ARBA00022801"/>
    </source>
</evidence>
<dbReference type="PROSITE" id="PS51635">
    <property type="entry name" value="PNPLA"/>
    <property type="match status" value="1"/>
</dbReference>
<dbReference type="Pfam" id="PF13424">
    <property type="entry name" value="TPR_12"/>
    <property type="match status" value="1"/>
</dbReference>
<proteinExistence type="predicted"/>
<dbReference type="InterPro" id="IPR019734">
    <property type="entry name" value="TPR_rpt"/>
</dbReference>
<dbReference type="GO" id="GO:0016020">
    <property type="term" value="C:membrane"/>
    <property type="evidence" value="ECO:0007669"/>
    <property type="project" value="TreeGrafter"/>
</dbReference>
<reference evidence="6" key="1">
    <citation type="journal article" date="2020" name="Stud. Mycol.">
        <title>101 Dothideomycetes genomes: a test case for predicting lifestyles and emergence of pathogens.</title>
        <authorList>
            <person name="Haridas S."/>
            <person name="Albert R."/>
            <person name="Binder M."/>
            <person name="Bloem J."/>
            <person name="Labutti K."/>
            <person name="Salamov A."/>
            <person name="Andreopoulos B."/>
            <person name="Baker S."/>
            <person name="Barry K."/>
            <person name="Bills G."/>
            <person name="Bluhm B."/>
            <person name="Cannon C."/>
            <person name="Castanera R."/>
            <person name="Culley D."/>
            <person name="Daum C."/>
            <person name="Ezra D."/>
            <person name="Gonzalez J."/>
            <person name="Henrissat B."/>
            <person name="Kuo A."/>
            <person name="Liang C."/>
            <person name="Lipzen A."/>
            <person name="Lutzoni F."/>
            <person name="Magnuson J."/>
            <person name="Mondo S."/>
            <person name="Nolan M."/>
            <person name="Ohm R."/>
            <person name="Pangilinan J."/>
            <person name="Park H.-J."/>
            <person name="Ramirez L."/>
            <person name="Alfaro M."/>
            <person name="Sun H."/>
            <person name="Tritt A."/>
            <person name="Yoshinaga Y."/>
            <person name="Zwiers L.-H."/>
            <person name="Turgeon B."/>
            <person name="Goodwin S."/>
            <person name="Spatafora J."/>
            <person name="Crous P."/>
            <person name="Grigoriev I."/>
        </authorList>
    </citation>
    <scope>NUCLEOTIDE SEQUENCE</scope>
    <source>
        <strain evidence="6">CBS 122367</strain>
    </source>
</reference>
<dbReference type="SMART" id="SM00028">
    <property type="entry name" value="TPR"/>
    <property type="match status" value="3"/>
</dbReference>
<dbReference type="InterPro" id="IPR011990">
    <property type="entry name" value="TPR-like_helical_dom_sf"/>
</dbReference>
<keyword evidence="2 4" id="KW-0442">Lipid degradation</keyword>
<dbReference type="SUPFAM" id="SSF52151">
    <property type="entry name" value="FabD/lysophospholipase-like"/>
    <property type="match status" value="1"/>
</dbReference>
<dbReference type="SUPFAM" id="SSF52540">
    <property type="entry name" value="P-loop containing nucleoside triphosphate hydrolases"/>
    <property type="match status" value="1"/>
</dbReference>
<feature type="short sequence motif" description="GXSXG" evidence="4">
    <location>
        <begin position="49"/>
        <end position="53"/>
    </location>
</feature>
<feature type="short sequence motif" description="GXGXXG" evidence="4">
    <location>
        <begin position="13"/>
        <end position="18"/>
    </location>
</feature>
<dbReference type="OrthoDB" id="1658288at2759"/>
<dbReference type="GO" id="GO:0019369">
    <property type="term" value="P:arachidonate metabolic process"/>
    <property type="evidence" value="ECO:0007669"/>
    <property type="project" value="TreeGrafter"/>
</dbReference>